<dbReference type="PANTHER" id="PTHR43774:SF1">
    <property type="entry name" value="PEPTIDE METHIONINE SULFOXIDE REDUCTASE MSRA 2"/>
    <property type="match status" value="1"/>
</dbReference>
<name>A0ABS6V6L8_9SPHN</name>
<comment type="catalytic activity">
    <reaction evidence="1">
        <text>L-methionyl-[protein] + [thioredoxin]-disulfide + H2O = L-methionyl-(S)-S-oxide-[protein] + [thioredoxin]-dithiol</text>
        <dbReference type="Rhea" id="RHEA:14217"/>
        <dbReference type="Rhea" id="RHEA-COMP:10698"/>
        <dbReference type="Rhea" id="RHEA-COMP:10700"/>
        <dbReference type="Rhea" id="RHEA-COMP:12313"/>
        <dbReference type="Rhea" id="RHEA-COMP:12315"/>
        <dbReference type="ChEBI" id="CHEBI:15377"/>
        <dbReference type="ChEBI" id="CHEBI:16044"/>
        <dbReference type="ChEBI" id="CHEBI:29950"/>
        <dbReference type="ChEBI" id="CHEBI:44120"/>
        <dbReference type="ChEBI" id="CHEBI:50058"/>
        <dbReference type="EC" id="1.8.4.11"/>
    </reaction>
</comment>
<evidence type="ECO:0000259" key="3">
    <source>
        <dbReference type="Pfam" id="PF01625"/>
    </source>
</evidence>
<feature type="chain" id="PRO_5046858974" description="Peptide methionine sulfoxide reductase MsrA" evidence="2">
    <location>
        <begin position="22"/>
        <end position="222"/>
    </location>
</feature>
<evidence type="ECO:0000313" key="5">
    <source>
        <dbReference type="Proteomes" id="UP000698028"/>
    </source>
</evidence>
<dbReference type="HAMAP" id="MF_01401">
    <property type="entry name" value="MsrA"/>
    <property type="match status" value="1"/>
</dbReference>
<keyword evidence="2" id="KW-0732">Signal</keyword>
<feature type="domain" description="Peptide methionine sulphoxide reductase MsrA" evidence="3">
    <location>
        <begin position="51"/>
        <end position="201"/>
    </location>
</feature>
<evidence type="ECO:0000256" key="2">
    <source>
        <dbReference type="SAM" id="SignalP"/>
    </source>
</evidence>
<evidence type="ECO:0000313" key="4">
    <source>
        <dbReference type="EMBL" id="MBW0145173.1"/>
    </source>
</evidence>
<dbReference type="RefSeq" id="WP_218633100.1">
    <property type="nucleotide sequence ID" value="NZ_JAHVAH010000001.1"/>
</dbReference>
<dbReference type="GO" id="GO:0008113">
    <property type="term" value="F:peptide-methionine (S)-S-oxide reductase activity"/>
    <property type="evidence" value="ECO:0007669"/>
    <property type="project" value="UniProtKB-EC"/>
</dbReference>
<keyword evidence="1 4" id="KW-0560">Oxidoreductase</keyword>
<evidence type="ECO:0000256" key="1">
    <source>
        <dbReference type="HAMAP-Rule" id="MF_01401"/>
    </source>
</evidence>
<proteinExistence type="inferred from homology"/>
<comment type="similarity">
    <text evidence="1">Belongs to the MsrA Met sulfoxide reductase family.</text>
</comment>
<dbReference type="EC" id="1.8.4.11" evidence="1"/>
<sequence>MTLPRTLLAATIASAILVAFASVGAPANASGYDRVPAARLDIANDANREVAVFAGGCFWGVEAVFERVDGVQSAVSGFAGGEVANPSYKQVIRGNTGHAEAVRVVFDPRKVSYAQLLRAYFSVIADPTLKNRQGPDVGEHYRTAFFPQSERQKRVARAYIAQLDKSGTYRRPIVTTIEKGKFYRAEEYHQDFMRKNPRHPYILAHDAPKVRAFDRLFPGLRR</sequence>
<comment type="caution">
    <text evidence="4">The sequence shown here is derived from an EMBL/GenBank/DDBJ whole genome shotgun (WGS) entry which is preliminary data.</text>
</comment>
<dbReference type="Proteomes" id="UP000698028">
    <property type="component" value="Unassembled WGS sequence"/>
</dbReference>
<dbReference type="Pfam" id="PF01625">
    <property type="entry name" value="PMSR"/>
    <property type="match status" value="1"/>
</dbReference>
<reference evidence="4 5" key="1">
    <citation type="submission" date="2021-07" db="EMBL/GenBank/DDBJ databases">
        <title>The draft genome sequence of Sphingomicrobium sp. B8.</title>
        <authorList>
            <person name="Mu L."/>
        </authorList>
    </citation>
    <scope>NUCLEOTIDE SEQUENCE [LARGE SCALE GENOMIC DNA]</scope>
    <source>
        <strain evidence="4 5">B8</strain>
    </source>
</reference>
<organism evidence="4 5">
    <name type="scientific">Sphingomicrobium clamense</name>
    <dbReference type="NCBI Taxonomy" id="2851013"/>
    <lineage>
        <taxon>Bacteria</taxon>
        <taxon>Pseudomonadati</taxon>
        <taxon>Pseudomonadota</taxon>
        <taxon>Alphaproteobacteria</taxon>
        <taxon>Sphingomonadales</taxon>
        <taxon>Sphingomonadaceae</taxon>
        <taxon>Sphingomicrobium</taxon>
    </lineage>
</organism>
<dbReference type="InterPro" id="IPR002569">
    <property type="entry name" value="Met_Sox_Rdtase_MsrA_dom"/>
</dbReference>
<feature type="active site" evidence="1">
    <location>
        <position position="57"/>
    </location>
</feature>
<dbReference type="PANTHER" id="PTHR43774">
    <property type="entry name" value="PEPTIDE METHIONINE SULFOXIDE REDUCTASE"/>
    <property type="match status" value="1"/>
</dbReference>
<dbReference type="EMBL" id="JAHVAH010000001">
    <property type="protein sequence ID" value="MBW0145173.1"/>
    <property type="molecule type" value="Genomic_DNA"/>
</dbReference>
<feature type="signal peptide" evidence="2">
    <location>
        <begin position="1"/>
        <end position="21"/>
    </location>
</feature>
<keyword evidence="5" id="KW-1185">Reference proteome</keyword>
<gene>
    <name evidence="1 4" type="primary">msrA</name>
    <name evidence="4" type="ORF">KTQ36_07680</name>
</gene>
<accession>A0ABS6V6L8</accession>
<comment type="catalytic activity">
    <reaction evidence="1">
        <text>[thioredoxin]-disulfide + L-methionine + H2O = L-methionine (S)-S-oxide + [thioredoxin]-dithiol</text>
        <dbReference type="Rhea" id="RHEA:19993"/>
        <dbReference type="Rhea" id="RHEA-COMP:10698"/>
        <dbReference type="Rhea" id="RHEA-COMP:10700"/>
        <dbReference type="ChEBI" id="CHEBI:15377"/>
        <dbReference type="ChEBI" id="CHEBI:29950"/>
        <dbReference type="ChEBI" id="CHEBI:50058"/>
        <dbReference type="ChEBI" id="CHEBI:57844"/>
        <dbReference type="ChEBI" id="CHEBI:58772"/>
        <dbReference type="EC" id="1.8.4.11"/>
    </reaction>
</comment>
<comment type="function">
    <text evidence="1">Has an important function as a repair enzyme for proteins that have been inactivated by oxidation. Catalyzes the reversible oxidation-reduction of methionine sulfoxide in proteins to methionine.</text>
</comment>
<dbReference type="NCBIfam" id="TIGR00401">
    <property type="entry name" value="msrA"/>
    <property type="match status" value="1"/>
</dbReference>
<protein>
    <recommendedName>
        <fullName evidence="1">Peptide methionine sulfoxide reductase MsrA</fullName>
        <shortName evidence="1">Protein-methionine-S-oxide reductase</shortName>
        <ecNumber evidence="1">1.8.4.11</ecNumber>
    </recommendedName>
    <alternativeName>
        <fullName evidence="1">Peptide-methionine (S)-S-oxide reductase</fullName>
        <shortName evidence="1">Peptide Met(O) reductase</shortName>
    </alternativeName>
</protein>